<feature type="binding site" evidence="7">
    <location>
        <position position="313"/>
    </location>
    <ligand>
        <name>glyoxylate</name>
        <dbReference type="ChEBI" id="CHEBI:36655"/>
    </ligand>
</feature>
<evidence type="ECO:0000256" key="2">
    <source>
        <dbReference type="ARBA" id="ARBA00022630"/>
    </source>
</evidence>
<feature type="binding site" evidence="7">
    <location>
        <position position="188"/>
    </location>
    <ligand>
        <name>FMN</name>
        <dbReference type="ChEBI" id="CHEBI:58210"/>
    </ligand>
</feature>
<dbReference type="PROSITE" id="PS51349">
    <property type="entry name" value="FMN_HYDROXY_ACID_DH_2"/>
    <property type="match status" value="1"/>
</dbReference>
<dbReference type="PROSITE" id="PS00557">
    <property type="entry name" value="FMN_HYDROXY_ACID_DH_1"/>
    <property type="match status" value="1"/>
</dbReference>
<evidence type="ECO:0000313" key="10">
    <source>
        <dbReference type="Proteomes" id="UP000484858"/>
    </source>
</evidence>
<feature type="binding site" evidence="7">
    <location>
        <begin position="111"/>
        <end position="113"/>
    </location>
    <ligand>
        <name>FMN</name>
        <dbReference type="ChEBI" id="CHEBI:58210"/>
    </ligand>
</feature>
<feature type="active site" description="Proton acceptor" evidence="6">
    <location>
        <position position="310"/>
    </location>
</feature>
<comment type="caution">
    <text evidence="9">The sequence shown here is derived from an EMBL/GenBank/DDBJ whole genome shotgun (WGS) entry which is preliminary data.</text>
</comment>
<keyword evidence="2 7" id="KW-0285">Flavoprotein</keyword>
<feature type="binding site" evidence="7">
    <location>
        <position position="308"/>
    </location>
    <ligand>
        <name>FMN</name>
        <dbReference type="ChEBI" id="CHEBI:58210"/>
    </ligand>
</feature>
<organism evidence="9 10">
    <name type="scientific">Gluconobacter oxydans NBRC 3293</name>
    <dbReference type="NCBI Taxonomy" id="1315969"/>
    <lineage>
        <taxon>Bacteria</taxon>
        <taxon>Pseudomonadati</taxon>
        <taxon>Pseudomonadota</taxon>
        <taxon>Alphaproteobacteria</taxon>
        <taxon>Acetobacterales</taxon>
        <taxon>Acetobacteraceae</taxon>
        <taxon>Gluconobacter</taxon>
    </lineage>
</organism>
<dbReference type="GO" id="GO:0004459">
    <property type="term" value="F:L-lactate dehydrogenase (NAD+) activity"/>
    <property type="evidence" value="ECO:0007669"/>
    <property type="project" value="TreeGrafter"/>
</dbReference>
<feature type="domain" description="FMN hydroxy acid dehydrogenase" evidence="8">
    <location>
        <begin position="32"/>
        <end position="414"/>
    </location>
</feature>
<gene>
    <name evidence="9" type="ORF">NBRC3293_2815</name>
</gene>
<dbReference type="PIRSF" id="PIRSF000138">
    <property type="entry name" value="Al-hdrx_acd_dh"/>
    <property type="match status" value="1"/>
</dbReference>
<evidence type="ECO:0000259" key="8">
    <source>
        <dbReference type="PROSITE" id="PS51349"/>
    </source>
</evidence>
<keyword evidence="4" id="KW-0560">Oxidoreductase</keyword>
<evidence type="ECO:0000256" key="5">
    <source>
        <dbReference type="ARBA" id="ARBA00024042"/>
    </source>
</evidence>
<proteinExistence type="inferred from homology"/>
<feature type="binding site" evidence="7">
    <location>
        <position position="160"/>
    </location>
    <ligand>
        <name>FMN</name>
        <dbReference type="ChEBI" id="CHEBI:58210"/>
    </ligand>
</feature>
<dbReference type="GO" id="GO:0009060">
    <property type="term" value="P:aerobic respiration"/>
    <property type="evidence" value="ECO:0007669"/>
    <property type="project" value="TreeGrafter"/>
</dbReference>
<feature type="binding site" evidence="7">
    <location>
        <position position="162"/>
    </location>
    <ligand>
        <name>glyoxylate</name>
        <dbReference type="ChEBI" id="CHEBI:36655"/>
    </ligand>
</feature>
<dbReference type="CDD" id="cd02809">
    <property type="entry name" value="alpha_hydroxyacid_oxid_FMN"/>
    <property type="match status" value="1"/>
</dbReference>
<feature type="binding site" evidence="7">
    <location>
        <begin position="340"/>
        <end position="344"/>
    </location>
    <ligand>
        <name>FMN</name>
        <dbReference type="ChEBI" id="CHEBI:58210"/>
    </ligand>
</feature>
<accession>A0A829WNA9</accession>
<feature type="binding site" evidence="7">
    <location>
        <position position="197"/>
    </location>
    <ligand>
        <name>glyoxylate</name>
        <dbReference type="ChEBI" id="CHEBI:36655"/>
    </ligand>
</feature>
<keyword evidence="3 7" id="KW-0288">FMN</keyword>
<evidence type="ECO:0000256" key="6">
    <source>
        <dbReference type="PIRSR" id="PIRSR000138-1"/>
    </source>
</evidence>
<dbReference type="EMBL" id="BARJ01000012">
    <property type="protein sequence ID" value="GEM18318.1"/>
    <property type="molecule type" value="Genomic_DNA"/>
</dbReference>
<dbReference type="PANTHER" id="PTHR10578">
    <property type="entry name" value="S -2-HYDROXY-ACID OXIDASE-RELATED"/>
    <property type="match status" value="1"/>
</dbReference>
<protein>
    <submittedName>
        <fullName evidence="9">L-lactate dehydrogenase</fullName>
    </submittedName>
</protein>
<dbReference type="InterPro" id="IPR000262">
    <property type="entry name" value="FMN-dep_DH"/>
</dbReference>
<dbReference type="GO" id="GO:0010181">
    <property type="term" value="F:FMN binding"/>
    <property type="evidence" value="ECO:0007669"/>
    <property type="project" value="InterPro"/>
</dbReference>
<dbReference type="InterPro" id="IPR012133">
    <property type="entry name" value="Alpha-hydoxy_acid_DH_FMN"/>
</dbReference>
<dbReference type="PANTHER" id="PTHR10578:SF107">
    <property type="entry name" value="2-HYDROXYACID OXIDASE 1"/>
    <property type="match status" value="1"/>
</dbReference>
<evidence type="ECO:0000256" key="4">
    <source>
        <dbReference type="ARBA" id="ARBA00023002"/>
    </source>
</evidence>
<comment type="similarity">
    <text evidence="5">Belongs to the FMN-dependent alpha-hydroxy acid dehydrogenase family.</text>
</comment>
<dbReference type="InterPro" id="IPR008259">
    <property type="entry name" value="FMN_hydac_DH_AS"/>
</dbReference>
<dbReference type="GO" id="GO:0005886">
    <property type="term" value="C:plasma membrane"/>
    <property type="evidence" value="ECO:0007669"/>
    <property type="project" value="TreeGrafter"/>
</dbReference>
<dbReference type="AlphaFoldDB" id="A0A829WNA9"/>
<feature type="binding site" evidence="7">
    <location>
        <position position="286"/>
    </location>
    <ligand>
        <name>FMN</name>
        <dbReference type="ChEBI" id="CHEBI:58210"/>
    </ligand>
</feature>
<sequence>MGDIMKTTDGLPQAIAPSLPTAFTATPRVLPARLRDVLALDDFERHCKPFLPRMIYQYVAGGVETESAMRNGRQAYQDYGFTPRALVDTSARSTQTTLFGKTYSAPFSIGPLGGAAFVAYRADLALAAAARSCNIPMILSASSLIRLEDVIAVNPDAWFQGYLAGDFDRIVRMLDRVEAAGYRNLVVTVDTPILGNREHNIRSGFSMPIRITPRVMMQSATHPRWLVGTVARTFLKHGAPHFENTEADRGPPMMSRKVRNTVARDKLTWEHIAFIRRRWKGPLVIKGIISPHDAFMARDHGADGIILSNHGGRQLDHTMAPLRVLPEVASRKGDMKVIIDGGIRRGSDVLKALALGADFTLMGRPFLFAAAYDGQRGVEHAYTIMRDEILRDMAMLGVNSVEELDESFVRRAGPITV</sequence>
<evidence type="ECO:0000256" key="3">
    <source>
        <dbReference type="ARBA" id="ARBA00022643"/>
    </source>
</evidence>
<name>A0A829WNA9_GLUOY</name>
<dbReference type="Pfam" id="PF01070">
    <property type="entry name" value="FMN_dh"/>
    <property type="match status" value="1"/>
</dbReference>
<feature type="binding site" evidence="7">
    <location>
        <begin position="363"/>
        <end position="364"/>
    </location>
    <ligand>
        <name>FMN</name>
        <dbReference type="ChEBI" id="CHEBI:58210"/>
    </ligand>
</feature>
<evidence type="ECO:0000313" key="9">
    <source>
        <dbReference type="EMBL" id="GEM18318.1"/>
    </source>
</evidence>
<dbReference type="RefSeq" id="WP_254060748.1">
    <property type="nucleotide sequence ID" value="NZ_BARJ01000012.1"/>
</dbReference>
<comment type="cofactor">
    <cofactor evidence="1">
        <name>FMN</name>
        <dbReference type="ChEBI" id="CHEBI:58210"/>
    </cofactor>
</comment>
<feature type="binding site" evidence="7">
    <location>
        <position position="310"/>
    </location>
    <ligand>
        <name>glyoxylate</name>
        <dbReference type="ChEBI" id="CHEBI:36655"/>
    </ligand>
</feature>
<evidence type="ECO:0000256" key="1">
    <source>
        <dbReference type="ARBA" id="ARBA00001917"/>
    </source>
</evidence>
<feature type="binding site" evidence="7">
    <location>
        <position position="140"/>
    </location>
    <ligand>
        <name>FMN</name>
        <dbReference type="ChEBI" id="CHEBI:58210"/>
    </ligand>
</feature>
<dbReference type="InterPro" id="IPR013785">
    <property type="entry name" value="Aldolase_TIM"/>
</dbReference>
<dbReference type="Proteomes" id="UP000484858">
    <property type="component" value="Unassembled WGS sequence"/>
</dbReference>
<reference evidence="9 10" key="1">
    <citation type="submission" date="2013-04" db="EMBL/GenBank/DDBJ databases">
        <title>Gluconobacter oxydans NBRC 3293 whole genome sequence.</title>
        <authorList>
            <person name="Matsutani M."/>
            <person name="Yakushi T."/>
            <person name="Matsushita K."/>
        </authorList>
    </citation>
    <scope>NUCLEOTIDE SEQUENCE [LARGE SCALE GENOMIC DNA]</scope>
    <source>
        <strain evidence="9 10">NBRC 3293</strain>
    </source>
</reference>
<feature type="binding site" evidence="7">
    <location>
        <position position="58"/>
    </location>
    <ligand>
        <name>glyoxylate</name>
        <dbReference type="ChEBI" id="CHEBI:36655"/>
    </ligand>
</feature>
<dbReference type="Gene3D" id="3.20.20.70">
    <property type="entry name" value="Aldolase class I"/>
    <property type="match status" value="1"/>
</dbReference>
<evidence type="ECO:0000256" key="7">
    <source>
        <dbReference type="PIRSR" id="PIRSR000138-2"/>
    </source>
</evidence>
<dbReference type="SUPFAM" id="SSF51395">
    <property type="entry name" value="FMN-linked oxidoreductases"/>
    <property type="match status" value="1"/>
</dbReference>
<dbReference type="InterPro" id="IPR037396">
    <property type="entry name" value="FMN_HAD"/>
</dbReference>